<dbReference type="AlphaFoldDB" id="A0A5B6WR94"/>
<dbReference type="OrthoDB" id="8187670at2759"/>
<dbReference type="Proteomes" id="UP000325315">
    <property type="component" value="Unassembled WGS sequence"/>
</dbReference>
<gene>
    <name evidence="1" type="ORF">EPI10_006493</name>
</gene>
<evidence type="ECO:0000313" key="2">
    <source>
        <dbReference type="Proteomes" id="UP000325315"/>
    </source>
</evidence>
<keyword evidence="1" id="KW-0378">Hydrolase</keyword>
<reference evidence="2" key="1">
    <citation type="journal article" date="2019" name="Plant Biotechnol. J.">
        <title>Genome sequencing of the Australian wild diploid species Gossypium australe highlights disease resistance and delayed gland morphogenesis.</title>
        <authorList>
            <person name="Cai Y."/>
            <person name="Cai X."/>
            <person name="Wang Q."/>
            <person name="Wang P."/>
            <person name="Zhang Y."/>
            <person name="Cai C."/>
            <person name="Xu Y."/>
            <person name="Wang K."/>
            <person name="Zhou Z."/>
            <person name="Wang C."/>
            <person name="Geng S."/>
            <person name="Li B."/>
            <person name="Dong Q."/>
            <person name="Hou Y."/>
            <person name="Wang H."/>
            <person name="Ai P."/>
            <person name="Liu Z."/>
            <person name="Yi F."/>
            <person name="Sun M."/>
            <person name="An G."/>
            <person name="Cheng J."/>
            <person name="Zhang Y."/>
            <person name="Shi Q."/>
            <person name="Xie Y."/>
            <person name="Shi X."/>
            <person name="Chang Y."/>
            <person name="Huang F."/>
            <person name="Chen Y."/>
            <person name="Hong S."/>
            <person name="Mi L."/>
            <person name="Sun Q."/>
            <person name="Zhang L."/>
            <person name="Zhou B."/>
            <person name="Peng R."/>
            <person name="Zhang X."/>
            <person name="Liu F."/>
        </authorList>
    </citation>
    <scope>NUCLEOTIDE SEQUENCE [LARGE SCALE GENOMIC DNA]</scope>
    <source>
        <strain evidence="2">cv. PA1801</strain>
    </source>
</reference>
<name>A0A5B6WR94_9ROSI</name>
<dbReference type="GO" id="GO:0006508">
    <property type="term" value="P:proteolysis"/>
    <property type="evidence" value="ECO:0007669"/>
    <property type="project" value="UniProtKB-KW"/>
</dbReference>
<comment type="caution">
    <text evidence="1">The sequence shown here is derived from an EMBL/GenBank/DDBJ whole genome shotgun (WGS) entry which is preliminary data.</text>
</comment>
<accession>A0A5B6WR94</accession>
<keyword evidence="1" id="KW-0645">Protease</keyword>
<organism evidence="1 2">
    <name type="scientific">Gossypium australe</name>
    <dbReference type="NCBI Taxonomy" id="47621"/>
    <lineage>
        <taxon>Eukaryota</taxon>
        <taxon>Viridiplantae</taxon>
        <taxon>Streptophyta</taxon>
        <taxon>Embryophyta</taxon>
        <taxon>Tracheophyta</taxon>
        <taxon>Spermatophyta</taxon>
        <taxon>Magnoliopsida</taxon>
        <taxon>eudicotyledons</taxon>
        <taxon>Gunneridae</taxon>
        <taxon>Pentapetalae</taxon>
        <taxon>rosids</taxon>
        <taxon>malvids</taxon>
        <taxon>Malvales</taxon>
        <taxon>Malvaceae</taxon>
        <taxon>Malvoideae</taxon>
        <taxon>Gossypium</taxon>
    </lineage>
</organism>
<proteinExistence type="predicted"/>
<protein>
    <submittedName>
        <fullName evidence="1">Gag protease polyprotein</fullName>
    </submittedName>
</protein>
<dbReference type="GO" id="GO:0008233">
    <property type="term" value="F:peptidase activity"/>
    <property type="evidence" value="ECO:0007669"/>
    <property type="project" value="UniProtKB-KW"/>
</dbReference>
<sequence length="61" mass="7019">MDRLMMSTHSLAVRINCSVLKLAKLYIREIVRLHSKQLQESLGTRLNFNTTLHPHSDGQSE</sequence>
<keyword evidence="2" id="KW-1185">Reference proteome</keyword>
<evidence type="ECO:0000313" key="1">
    <source>
        <dbReference type="EMBL" id="KAA3484409.1"/>
    </source>
</evidence>
<dbReference type="EMBL" id="SMMG02000002">
    <property type="protein sequence ID" value="KAA3484409.1"/>
    <property type="molecule type" value="Genomic_DNA"/>
</dbReference>